<feature type="region of interest" description="Disordered" evidence="4">
    <location>
        <begin position="261"/>
        <end position="290"/>
    </location>
</feature>
<organism evidence="6 7">
    <name type="scientific">Zhihengliuella alba</name>
    <dbReference type="NCBI Taxonomy" id="547018"/>
    <lineage>
        <taxon>Bacteria</taxon>
        <taxon>Bacillati</taxon>
        <taxon>Actinomycetota</taxon>
        <taxon>Actinomycetes</taxon>
        <taxon>Micrococcales</taxon>
        <taxon>Micrococcaceae</taxon>
        <taxon>Zhihengliuella</taxon>
    </lineage>
</organism>
<dbReference type="PRINTS" id="PR00035">
    <property type="entry name" value="HTHGNTR"/>
</dbReference>
<dbReference type="EMBL" id="BAABCJ010000001">
    <property type="protein sequence ID" value="GAA3691815.1"/>
    <property type="molecule type" value="Genomic_DNA"/>
</dbReference>
<sequence>MGHRQSDIAGGRASDRAYAVLRRDIVEWRLEPGTVLGEVEQAERIGVSRTPLREALARLVADGLAVQQRGRGVVVSDVSLDHLDHLFELRKALETAAARAAALSLRGSSAAVHAGDFAALTEAFLAAADSSSTERPDTERPDTERSNTTDRAPAGAEARATTAEALEQVRERYYELSGRLDELVDGAAANPYLAQALRQLRVHLERIRRLARDDLPRLRASAREHAAIARAIAAGEPDVAAAATEVHLFHSLAHIAATARSTAGPGAAPDATPGAAPDAAPDAGRRAAPA</sequence>
<dbReference type="Pfam" id="PF00392">
    <property type="entry name" value="GntR"/>
    <property type="match status" value="1"/>
</dbReference>
<dbReference type="InterPro" id="IPR008920">
    <property type="entry name" value="TF_FadR/GntR_C"/>
</dbReference>
<proteinExistence type="predicted"/>
<accession>A0ABP7CJG9</accession>
<evidence type="ECO:0000256" key="1">
    <source>
        <dbReference type="ARBA" id="ARBA00023015"/>
    </source>
</evidence>
<dbReference type="RefSeq" id="WP_344878193.1">
    <property type="nucleotide sequence ID" value="NZ_BAABCJ010000001.1"/>
</dbReference>
<keyword evidence="3" id="KW-0804">Transcription</keyword>
<dbReference type="PANTHER" id="PTHR43537:SF5">
    <property type="entry name" value="UXU OPERON TRANSCRIPTIONAL REGULATOR"/>
    <property type="match status" value="1"/>
</dbReference>
<dbReference type="SMART" id="SM00895">
    <property type="entry name" value="FCD"/>
    <property type="match status" value="1"/>
</dbReference>
<dbReference type="InterPro" id="IPR036390">
    <property type="entry name" value="WH_DNA-bd_sf"/>
</dbReference>
<feature type="compositionally biased region" description="Basic and acidic residues" evidence="4">
    <location>
        <begin position="132"/>
        <end position="148"/>
    </location>
</feature>
<protein>
    <submittedName>
        <fullName evidence="6">GntR family transcriptional regulator</fullName>
    </submittedName>
</protein>
<keyword evidence="7" id="KW-1185">Reference proteome</keyword>
<dbReference type="Gene3D" id="1.20.120.530">
    <property type="entry name" value="GntR ligand-binding domain-like"/>
    <property type="match status" value="1"/>
</dbReference>
<reference evidence="7" key="1">
    <citation type="journal article" date="2019" name="Int. J. Syst. Evol. Microbiol.">
        <title>The Global Catalogue of Microorganisms (GCM) 10K type strain sequencing project: providing services to taxonomists for standard genome sequencing and annotation.</title>
        <authorList>
            <consortium name="The Broad Institute Genomics Platform"/>
            <consortium name="The Broad Institute Genome Sequencing Center for Infectious Disease"/>
            <person name="Wu L."/>
            <person name="Ma J."/>
        </authorList>
    </citation>
    <scope>NUCLEOTIDE SEQUENCE [LARGE SCALE GENOMIC DNA]</scope>
    <source>
        <strain evidence="7">JCM 16961</strain>
    </source>
</reference>
<dbReference type="Pfam" id="PF07729">
    <property type="entry name" value="FCD"/>
    <property type="match status" value="1"/>
</dbReference>
<feature type="compositionally biased region" description="Low complexity" evidence="4">
    <location>
        <begin position="151"/>
        <end position="160"/>
    </location>
</feature>
<evidence type="ECO:0000313" key="6">
    <source>
        <dbReference type="EMBL" id="GAA3691815.1"/>
    </source>
</evidence>
<evidence type="ECO:0000256" key="3">
    <source>
        <dbReference type="ARBA" id="ARBA00023163"/>
    </source>
</evidence>
<evidence type="ECO:0000256" key="4">
    <source>
        <dbReference type="SAM" id="MobiDB-lite"/>
    </source>
</evidence>
<dbReference type="SUPFAM" id="SSF46785">
    <property type="entry name" value="Winged helix' DNA-binding domain"/>
    <property type="match status" value="1"/>
</dbReference>
<dbReference type="Gene3D" id="1.10.10.10">
    <property type="entry name" value="Winged helix-like DNA-binding domain superfamily/Winged helix DNA-binding domain"/>
    <property type="match status" value="1"/>
</dbReference>
<dbReference type="InterPro" id="IPR036388">
    <property type="entry name" value="WH-like_DNA-bd_sf"/>
</dbReference>
<dbReference type="InterPro" id="IPR000524">
    <property type="entry name" value="Tscrpt_reg_HTH_GntR"/>
</dbReference>
<dbReference type="PANTHER" id="PTHR43537">
    <property type="entry name" value="TRANSCRIPTIONAL REGULATOR, GNTR FAMILY"/>
    <property type="match status" value="1"/>
</dbReference>
<keyword evidence="1" id="KW-0805">Transcription regulation</keyword>
<keyword evidence="2" id="KW-0238">DNA-binding</keyword>
<evidence type="ECO:0000256" key="2">
    <source>
        <dbReference type="ARBA" id="ARBA00023125"/>
    </source>
</evidence>
<dbReference type="InterPro" id="IPR011711">
    <property type="entry name" value="GntR_C"/>
</dbReference>
<evidence type="ECO:0000313" key="7">
    <source>
        <dbReference type="Proteomes" id="UP001501536"/>
    </source>
</evidence>
<dbReference type="SMART" id="SM00345">
    <property type="entry name" value="HTH_GNTR"/>
    <property type="match status" value="1"/>
</dbReference>
<feature type="region of interest" description="Disordered" evidence="4">
    <location>
        <begin position="128"/>
        <end position="160"/>
    </location>
</feature>
<feature type="domain" description="HTH gntR-type" evidence="5">
    <location>
        <begin position="11"/>
        <end position="78"/>
    </location>
</feature>
<evidence type="ECO:0000259" key="5">
    <source>
        <dbReference type="PROSITE" id="PS50949"/>
    </source>
</evidence>
<dbReference type="CDD" id="cd07377">
    <property type="entry name" value="WHTH_GntR"/>
    <property type="match status" value="1"/>
</dbReference>
<comment type="caution">
    <text evidence="6">The sequence shown here is derived from an EMBL/GenBank/DDBJ whole genome shotgun (WGS) entry which is preliminary data.</text>
</comment>
<dbReference type="PROSITE" id="PS50949">
    <property type="entry name" value="HTH_GNTR"/>
    <property type="match status" value="1"/>
</dbReference>
<gene>
    <name evidence="6" type="ORF">GCM10022377_00140</name>
</gene>
<dbReference type="Proteomes" id="UP001501536">
    <property type="component" value="Unassembled WGS sequence"/>
</dbReference>
<feature type="compositionally biased region" description="Low complexity" evidence="4">
    <location>
        <begin position="262"/>
        <end position="290"/>
    </location>
</feature>
<dbReference type="SUPFAM" id="SSF48008">
    <property type="entry name" value="GntR ligand-binding domain-like"/>
    <property type="match status" value="1"/>
</dbReference>
<name>A0ABP7CJG9_9MICC</name>